<comment type="catalytic activity">
    <reaction evidence="16 17">
        <text>epoxyqueuosine(34) in tRNA + AH2 = queuosine(34) in tRNA + A + H2O</text>
        <dbReference type="Rhea" id="RHEA:32159"/>
        <dbReference type="Rhea" id="RHEA-COMP:18571"/>
        <dbReference type="Rhea" id="RHEA-COMP:18582"/>
        <dbReference type="ChEBI" id="CHEBI:13193"/>
        <dbReference type="ChEBI" id="CHEBI:15377"/>
        <dbReference type="ChEBI" id="CHEBI:17499"/>
        <dbReference type="ChEBI" id="CHEBI:194431"/>
        <dbReference type="ChEBI" id="CHEBI:194443"/>
        <dbReference type="EC" id="1.17.99.6"/>
    </reaction>
</comment>
<keyword evidence="8 17" id="KW-0479">Metal-binding</keyword>
<protein>
    <recommendedName>
        <fullName evidence="5 17">Epoxyqueuosine reductase QueH</fullName>
        <ecNumber evidence="4 17">1.17.99.6</ecNumber>
    </recommendedName>
    <alternativeName>
        <fullName evidence="15 17">Queuosine biosynthesis protein QueH</fullName>
    </alternativeName>
</protein>
<evidence type="ECO:0000256" key="14">
    <source>
        <dbReference type="ARBA" id="ARBA00023284"/>
    </source>
</evidence>
<comment type="similarity">
    <text evidence="3 17">Belongs to the QueH family.</text>
</comment>
<dbReference type="GO" id="GO:0052693">
    <property type="term" value="F:epoxyqueuosine reductase activity"/>
    <property type="evidence" value="ECO:0007669"/>
    <property type="project" value="UniProtKB-UniRule"/>
</dbReference>
<feature type="binding site" evidence="17">
    <location>
        <position position="7"/>
    </location>
    <ligand>
        <name>[4Fe-4S] cluster</name>
        <dbReference type="ChEBI" id="CHEBI:49883"/>
    </ligand>
</feature>
<dbReference type="GO" id="GO:0051539">
    <property type="term" value="F:4 iron, 4 sulfur cluster binding"/>
    <property type="evidence" value="ECO:0007669"/>
    <property type="project" value="UniProtKB-UniRule"/>
</dbReference>
<evidence type="ECO:0000256" key="17">
    <source>
        <dbReference type="HAMAP-Rule" id="MF_02089"/>
    </source>
</evidence>
<keyword evidence="6 17" id="KW-0004">4Fe-4S</keyword>
<organism evidence="18 19">
    <name type="scientific">Hydrogenimonas thermophila</name>
    <dbReference type="NCBI Taxonomy" id="223786"/>
    <lineage>
        <taxon>Bacteria</taxon>
        <taxon>Pseudomonadati</taxon>
        <taxon>Campylobacterota</taxon>
        <taxon>Epsilonproteobacteria</taxon>
        <taxon>Campylobacterales</taxon>
        <taxon>Hydrogenimonadaceae</taxon>
        <taxon>Hydrogenimonas</taxon>
    </lineage>
</organism>
<keyword evidence="7 17" id="KW-0819">tRNA processing</keyword>
<dbReference type="InterPro" id="IPR003828">
    <property type="entry name" value="QueH"/>
</dbReference>
<dbReference type="AlphaFoldDB" id="A0A1I5M027"/>
<comment type="pathway">
    <text evidence="2 17">tRNA modification; tRNA-queuosine biosynthesis.</text>
</comment>
<evidence type="ECO:0000256" key="10">
    <source>
        <dbReference type="ARBA" id="ARBA00023002"/>
    </source>
</evidence>
<gene>
    <name evidence="17" type="primary">queH</name>
    <name evidence="18" type="ORF">SAMN05216234_104107</name>
</gene>
<accession>A0A1I5M027</accession>
<dbReference type="EC" id="1.17.99.6" evidence="4 17"/>
<dbReference type="Pfam" id="PF02677">
    <property type="entry name" value="QueH"/>
    <property type="match status" value="1"/>
</dbReference>
<feature type="binding site" evidence="17">
    <location>
        <position position="87"/>
    </location>
    <ligand>
        <name>[4Fe-4S] cluster</name>
        <dbReference type="ChEBI" id="CHEBI:49883"/>
    </ligand>
</feature>
<evidence type="ECO:0000256" key="9">
    <source>
        <dbReference type="ARBA" id="ARBA00022785"/>
    </source>
</evidence>
<dbReference type="UniPathway" id="UPA00392"/>
<evidence type="ECO:0000256" key="1">
    <source>
        <dbReference type="ARBA" id="ARBA00002268"/>
    </source>
</evidence>
<sequence>MLVHICCSVDSHFFLQKLREDFPNERLVGFFYDPNIHPYSEYRLRLLDVQRSCDRLGIELIEGPYDFETWMNAVKGYENELEKGARCEICFDRRFEVSAKKAREIGEKSMTTTLLVSPKKSQEQLKRTGERFAKDYGVEFVYVDYRSKGGTQLQQQISKEEKLYRQDYCGCLFGLTIQREQQGNLADELFSPVDGRVLPGSIEERLSMYENRLAIEEKNQDYKIVRQKFLNYRLKFGWVKHKKKTLPSYILPYSVMKRRYTNGKVEMKIDGLYWFNREEIRFMTLENYNQLSQCSYNSVKELIFNPPSFETDMLVREKAGLGLWDLSPMIVLEEIPEGKLEILIESEAYRDVREKLVLL</sequence>
<dbReference type="STRING" id="223786.SAMN05216234_104107"/>
<evidence type="ECO:0000256" key="16">
    <source>
        <dbReference type="ARBA" id="ARBA00047415"/>
    </source>
</evidence>
<evidence type="ECO:0000313" key="19">
    <source>
        <dbReference type="Proteomes" id="UP000199227"/>
    </source>
</evidence>
<comment type="function">
    <text evidence="1 17">Catalyzes the conversion of epoxyqueuosine (oQ) to queuosine (Q), which is a hypermodified base found in the wobble positions of tRNA(Asp), tRNA(Asn), tRNA(His) and tRNA(Tyr).</text>
</comment>
<evidence type="ECO:0000256" key="3">
    <source>
        <dbReference type="ARBA" id="ARBA00008207"/>
    </source>
</evidence>
<evidence type="ECO:0000256" key="11">
    <source>
        <dbReference type="ARBA" id="ARBA00023004"/>
    </source>
</evidence>
<evidence type="ECO:0000256" key="6">
    <source>
        <dbReference type="ARBA" id="ARBA00022485"/>
    </source>
</evidence>
<keyword evidence="13 17" id="KW-1015">Disulfide bond</keyword>
<dbReference type="PANTHER" id="PTHR36701:SF1">
    <property type="entry name" value="EPOXYQUEUOSINE REDUCTASE QUEH"/>
    <property type="match status" value="1"/>
</dbReference>
<evidence type="ECO:0000313" key="18">
    <source>
        <dbReference type="EMBL" id="SFP02885.1"/>
    </source>
</evidence>
<keyword evidence="19" id="KW-1185">Reference proteome</keyword>
<dbReference type="OrthoDB" id="9801033at2"/>
<evidence type="ECO:0000256" key="13">
    <source>
        <dbReference type="ARBA" id="ARBA00023157"/>
    </source>
</evidence>
<evidence type="ECO:0000256" key="8">
    <source>
        <dbReference type="ARBA" id="ARBA00022723"/>
    </source>
</evidence>
<feature type="disulfide bond" description="Redox-active" evidence="17">
    <location>
        <begin position="169"/>
        <end position="171"/>
    </location>
</feature>
<evidence type="ECO:0000256" key="12">
    <source>
        <dbReference type="ARBA" id="ARBA00023014"/>
    </source>
</evidence>
<dbReference type="GO" id="GO:0046872">
    <property type="term" value="F:metal ion binding"/>
    <property type="evidence" value="ECO:0007669"/>
    <property type="project" value="UniProtKB-KW"/>
</dbReference>
<keyword evidence="11 17" id="KW-0408">Iron</keyword>
<dbReference type="HAMAP" id="MF_02089">
    <property type="entry name" value="QueH"/>
    <property type="match status" value="1"/>
</dbReference>
<evidence type="ECO:0000256" key="4">
    <source>
        <dbReference type="ARBA" id="ARBA00012622"/>
    </source>
</evidence>
<dbReference type="PANTHER" id="PTHR36701">
    <property type="entry name" value="EPOXYQUEUOSINE REDUCTASE QUEH"/>
    <property type="match status" value="1"/>
</dbReference>
<reference evidence="18 19" key="1">
    <citation type="submission" date="2016-10" db="EMBL/GenBank/DDBJ databases">
        <authorList>
            <person name="de Groot N.N."/>
        </authorList>
    </citation>
    <scope>NUCLEOTIDE SEQUENCE [LARGE SCALE GENOMIC DNA]</scope>
    <source>
        <strain evidence="18 19">EP1-55-1</strain>
    </source>
</reference>
<keyword evidence="14 17" id="KW-0676">Redox-active center</keyword>
<proteinExistence type="inferred from homology"/>
<evidence type="ECO:0000256" key="5">
    <source>
        <dbReference type="ARBA" id="ARBA00016895"/>
    </source>
</evidence>
<dbReference type="EMBL" id="FOXB01000004">
    <property type="protein sequence ID" value="SFP02885.1"/>
    <property type="molecule type" value="Genomic_DNA"/>
</dbReference>
<dbReference type="RefSeq" id="WP_092910913.1">
    <property type="nucleotide sequence ID" value="NZ_CP136592.1"/>
</dbReference>
<keyword evidence="12 17" id="KW-0411">Iron-sulfur</keyword>
<name>A0A1I5M027_9BACT</name>
<evidence type="ECO:0000256" key="7">
    <source>
        <dbReference type="ARBA" id="ARBA00022694"/>
    </source>
</evidence>
<evidence type="ECO:0000256" key="15">
    <source>
        <dbReference type="ARBA" id="ARBA00031446"/>
    </source>
</evidence>
<keyword evidence="9 17" id="KW-0671">Queuosine biosynthesis</keyword>
<feature type="binding site" evidence="17">
    <location>
        <position position="90"/>
    </location>
    <ligand>
        <name>[4Fe-4S] cluster</name>
        <dbReference type="ChEBI" id="CHEBI:49883"/>
    </ligand>
</feature>
<feature type="binding site" evidence="17">
    <location>
        <position position="6"/>
    </location>
    <ligand>
        <name>[4Fe-4S] cluster</name>
        <dbReference type="ChEBI" id="CHEBI:49883"/>
    </ligand>
</feature>
<dbReference type="GO" id="GO:0008616">
    <property type="term" value="P:tRNA queuosine(34) biosynthetic process"/>
    <property type="evidence" value="ECO:0007669"/>
    <property type="project" value="UniProtKB-UniRule"/>
</dbReference>
<dbReference type="Proteomes" id="UP000199227">
    <property type="component" value="Unassembled WGS sequence"/>
</dbReference>
<keyword evidence="10 17" id="KW-0560">Oxidoreductase</keyword>
<evidence type="ECO:0000256" key="2">
    <source>
        <dbReference type="ARBA" id="ARBA00004691"/>
    </source>
</evidence>